<name>A0ABZ0CUC9_9BURK</name>
<feature type="region of interest" description="Disordered" evidence="8">
    <location>
        <begin position="1"/>
        <end position="20"/>
    </location>
</feature>
<keyword evidence="11" id="KW-1185">Reference proteome</keyword>
<evidence type="ECO:0000256" key="1">
    <source>
        <dbReference type="ARBA" id="ARBA00001974"/>
    </source>
</evidence>
<dbReference type="InterPro" id="IPR023753">
    <property type="entry name" value="FAD/NAD-binding_dom"/>
</dbReference>
<sequence>MSTDTLAAPAPAPASGLSDEQMAELQALRERYRVERDKRLREDGNEQYVEIKGDYARYAVDPYVPPGFTRAPLADQVEILVIGGGFGGLQAGAHLRMAGEESIRFIEAGGDFGGTWYWNRYPGAACDMEASVYLPMLEELRVKPTMRFAMGADILAHAQHIARHFDLYRDALFQTRVTKLEWVEADAVWLVHTDRDDRIRARFVVMSNGPLNRPKLPGIPGIEGYRGHTFHTSRWDYAYTGGGPLGGLDKIGDKRIAIIGTGATAVQCVPHLAEGAKHLYVFQRTPSSVDVRNDRPVPPEWYDEQKPGWQRERIENFTTLVAGGYADRDLVRDGWTEAARNFRQLAMADRSVLSSMEKIMLTMELADAKKMTAVRARVDEVVKDPKVAESLKPWYRQFCKRPCFHDEYLQTFNRDNVTLVDTQGAGVERITENGIVANGQHFEVDAIVFATGFEVGTGYTRRAGYDLIGRSGETLSQKWAHGMRTLHGMLTNGFPNLFIFGPPQSGQTANYTHSLGEQARHATFLISQAHARKVRTMEPTVAEEDAWVQTIIDGQRRNQEFLASCTPGYYNNEGKPEARGVQNSPYGQGPIPYFKMLAQWRESDRFSGLQLTSL</sequence>
<gene>
    <name evidence="10" type="ORF">RXV79_00705</name>
</gene>
<evidence type="ECO:0000313" key="10">
    <source>
        <dbReference type="EMBL" id="WOB08587.1"/>
    </source>
</evidence>
<evidence type="ECO:0000256" key="3">
    <source>
        <dbReference type="ARBA" id="ARBA00022630"/>
    </source>
</evidence>
<dbReference type="EC" id="1.14.13.-" evidence="10"/>
<proteinExistence type="inferred from homology"/>
<keyword evidence="4" id="KW-0274">FAD</keyword>
<keyword evidence="7" id="KW-0503">Monooxygenase</keyword>
<evidence type="ECO:0000259" key="9">
    <source>
        <dbReference type="Pfam" id="PF07992"/>
    </source>
</evidence>
<protein>
    <submittedName>
        <fullName evidence="10">NAD(P)/FAD-dependent oxidoreductase</fullName>
        <ecNumber evidence="10">1.14.13.-</ecNumber>
    </submittedName>
</protein>
<dbReference type="SUPFAM" id="SSF51905">
    <property type="entry name" value="FAD/NAD(P)-binding domain"/>
    <property type="match status" value="1"/>
</dbReference>
<organism evidence="10 11">
    <name type="scientific">Piscinibacter gummiphilus</name>
    <dbReference type="NCBI Taxonomy" id="946333"/>
    <lineage>
        <taxon>Bacteria</taxon>
        <taxon>Pseudomonadati</taxon>
        <taxon>Pseudomonadota</taxon>
        <taxon>Betaproteobacteria</taxon>
        <taxon>Burkholderiales</taxon>
        <taxon>Sphaerotilaceae</taxon>
        <taxon>Piscinibacter</taxon>
    </lineage>
</organism>
<comment type="cofactor">
    <cofactor evidence="1">
        <name>FAD</name>
        <dbReference type="ChEBI" id="CHEBI:57692"/>
    </cofactor>
</comment>
<feature type="domain" description="FAD/NAD(P)-binding" evidence="9">
    <location>
        <begin position="78"/>
        <end position="287"/>
    </location>
</feature>
<evidence type="ECO:0000256" key="4">
    <source>
        <dbReference type="ARBA" id="ARBA00022827"/>
    </source>
</evidence>
<keyword evidence="6 10" id="KW-0560">Oxidoreductase</keyword>
<evidence type="ECO:0000256" key="8">
    <source>
        <dbReference type="SAM" id="MobiDB-lite"/>
    </source>
</evidence>
<evidence type="ECO:0000313" key="11">
    <source>
        <dbReference type="Proteomes" id="UP001303946"/>
    </source>
</evidence>
<dbReference type="InterPro" id="IPR050775">
    <property type="entry name" value="FAD-binding_Monooxygenases"/>
</dbReference>
<dbReference type="Gene3D" id="3.50.50.60">
    <property type="entry name" value="FAD/NAD(P)-binding domain"/>
    <property type="match status" value="2"/>
</dbReference>
<dbReference type="PANTHER" id="PTHR43098:SF4">
    <property type="entry name" value="BLR3857 PROTEIN"/>
    <property type="match status" value="1"/>
</dbReference>
<comment type="similarity">
    <text evidence="2">Belongs to the FAD-binding monooxygenase family.</text>
</comment>
<keyword evidence="3" id="KW-0285">Flavoprotein</keyword>
<evidence type="ECO:0000256" key="2">
    <source>
        <dbReference type="ARBA" id="ARBA00010139"/>
    </source>
</evidence>
<dbReference type="Proteomes" id="UP001303946">
    <property type="component" value="Chromosome"/>
</dbReference>
<evidence type="ECO:0000256" key="5">
    <source>
        <dbReference type="ARBA" id="ARBA00022857"/>
    </source>
</evidence>
<accession>A0ABZ0CUC9</accession>
<evidence type="ECO:0000256" key="6">
    <source>
        <dbReference type="ARBA" id="ARBA00023002"/>
    </source>
</evidence>
<dbReference type="PANTHER" id="PTHR43098">
    <property type="entry name" value="L-ORNITHINE N(5)-MONOOXYGENASE-RELATED"/>
    <property type="match status" value="1"/>
</dbReference>
<dbReference type="GO" id="GO:0016491">
    <property type="term" value="F:oxidoreductase activity"/>
    <property type="evidence" value="ECO:0007669"/>
    <property type="project" value="UniProtKB-KW"/>
</dbReference>
<keyword evidence="5" id="KW-0521">NADP</keyword>
<dbReference type="RefSeq" id="WP_316701372.1">
    <property type="nucleotide sequence ID" value="NZ_CP136336.1"/>
</dbReference>
<dbReference type="InterPro" id="IPR036188">
    <property type="entry name" value="FAD/NAD-bd_sf"/>
</dbReference>
<evidence type="ECO:0000256" key="7">
    <source>
        <dbReference type="ARBA" id="ARBA00023033"/>
    </source>
</evidence>
<reference evidence="10 11" key="1">
    <citation type="submission" date="2023-10" db="EMBL/GenBank/DDBJ databases">
        <title>Bacteria for the degradation of biodegradable plastic PBAT(Polybutylene adipate terephthalate).</title>
        <authorList>
            <person name="Weon H.-Y."/>
            <person name="Yeon J."/>
        </authorList>
    </citation>
    <scope>NUCLEOTIDE SEQUENCE [LARGE SCALE GENOMIC DNA]</scope>
    <source>
        <strain evidence="10 11">SBD 7-3</strain>
    </source>
</reference>
<dbReference type="EMBL" id="CP136336">
    <property type="protein sequence ID" value="WOB08587.1"/>
    <property type="molecule type" value="Genomic_DNA"/>
</dbReference>
<dbReference type="Pfam" id="PF07992">
    <property type="entry name" value="Pyr_redox_2"/>
    <property type="match status" value="1"/>
</dbReference>